<dbReference type="Gene3D" id="1.10.10.10">
    <property type="entry name" value="Winged helix-like DNA-binding domain superfamily/Winged helix DNA-binding domain"/>
    <property type="match status" value="1"/>
</dbReference>
<dbReference type="InterPro" id="IPR013196">
    <property type="entry name" value="HTH_11"/>
</dbReference>
<gene>
    <name evidence="2" type="ORF">BN1356_00167</name>
</gene>
<sequence length="121" mass="14127">MQYIIRNTHENYTSINNAFTQDKSLEPATIGILTVILTNKPDWVVYPEEIARRLNISRRTVDRHFKILERSGYLLSVRISHGRGNGTEFKRFFSDTPMTDSYKTYLKNKLIEELSTGILEE</sequence>
<organism evidence="2 3">
    <name type="scientific">Streptococcus varani</name>
    <dbReference type="NCBI Taxonomy" id="1608583"/>
    <lineage>
        <taxon>Bacteria</taxon>
        <taxon>Bacillati</taxon>
        <taxon>Bacillota</taxon>
        <taxon>Bacilli</taxon>
        <taxon>Lactobacillales</taxon>
        <taxon>Streptococcaceae</taxon>
        <taxon>Streptococcus</taxon>
    </lineage>
</organism>
<name>A0A0E3WEJ7_9STRE</name>
<dbReference type="InterPro" id="IPR036390">
    <property type="entry name" value="WH_DNA-bd_sf"/>
</dbReference>
<reference evidence="3" key="1">
    <citation type="submission" date="2015-03" db="EMBL/GenBank/DDBJ databases">
        <authorList>
            <person name="Urmite Genomes"/>
        </authorList>
    </citation>
    <scope>NUCLEOTIDE SEQUENCE [LARGE SCALE GENOMIC DNA]</scope>
    <source>
        <strain evidence="3">FF10</strain>
    </source>
</reference>
<dbReference type="STRING" id="1608583.BN1356_00167"/>
<dbReference type="Proteomes" id="UP000198604">
    <property type="component" value="Unassembled WGS sequence"/>
</dbReference>
<evidence type="ECO:0000313" key="3">
    <source>
        <dbReference type="Proteomes" id="UP000198604"/>
    </source>
</evidence>
<feature type="domain" description="Helix-turn-helix type 11" evidence="1">
    <location>
        <begin position="45"/>
        <end position="74"/>
    </location>
</feature>
<protein>
    <submittedName>
        <fullName evidence="2">Phage replication protein</fullName>
    </submittedName>
</protein>
<dbReference type="OrthoDB" id="2236334at2"/>
<proteinExistence type="predicted"/>
<dbReference type="SUPFAM" id="SSF46785">
    <property type="entry name" value="Winged helix' DNA-binding domain"/>
    <property type="match status" value="1"/>
</dbReference>
<dbReference type="EMBL" id="CTEN01000001">
    <property type="protein sequence ID" value="CQR23799.1"/>
    <property type="molecule type" value="Genomic_DNA"/>
</dbReference>
<evidence type="ECO:0000313" key="2">
    <source>
        <dbReference type="EMBL" id="CQR23799.1"/>
    </source>
</evidence>
<keyword evidence="3" id="KW-1185">Reference proteome</keyword>
<dbReference type="RefSeq" id="WP_093649548.1">
    <property type="nucleotide sequence ID" value="NZ_CTEN01000001.1"/>
</dbReference>
<evidence type="ECO:0000259" key="1">
    <source>
        <dbReference type="Pfam" id="PF08279"/>
    </source>
</evidence>
<accession>A0A0E3WEJ7</accession>
<dbReference type="Pfam" id="PF08279">
    <property type="entry name" value="HTH_11"/>
    <property type="match status" value="1"/>
</dbReference>
<dbReference type="AlphaFoldDB" id="A0A0E3WEJ7"/>
<dbReference type="InterPro" id="IPR036388">
    <property type="entry name" value="WH-like_DNA-bd_sf"/>
</dbReference>